<evidence type="ECO:0000256" key="1">
    <source>
        <dbReference type="SAM" id="MobiDB-lite"/>
    </source>
</evidence>
<dbReference type="OrthoDB" id="270970at2759"/>
<feature type="compositionally biased region" description="Polar residues" evidence="1">
    <location>
        <begin position="532"/>
        <end position="574"/>
    </location>
</feature>
<dbReference type="PANTHER" id="PTHR47052">
    <property type="entry name" value="CONSERVED SERINE PROLINE-RICH PROTEIN (AFU_ORTHOLOGUE AFUA_2G01790)"/>
    <property type="match status" value="1"/>
</dbReference>
<dbReference type="InterPro" id="IPR035892">
    <property type="entry name" value="C2_domain_sf"/>
</dbReference>
<feature type="region of interest" description="Disordered" evidence="1">
    <location>
        <begin position="157"/>
        <end position="241"/>
    </location>
</feature>
<feature type="compositionally biased region" description="Low complexity" evidence="1">
    <location>
        <begin position="667"/>
        <end position="681"/>
    </location>
</feature>
<dbReference type="SMART" id="SM00239">
    <property type="entry name" value="C2"/>
    <property type="match status" value="1"/>
</dbReference>
<dbReference type="InterPro" id="IPR052981">
    <property type="entry name" value="Ingression_C2_domain"/>
</dbReference>
<feature type="compositionally biased region" description="Polar residues" evidence="1">
    <location>
        <begin position="584"/>
        <end position="599"/>
    </location>
</feature>
<dbReference type="SUPFAM" id="SSF49562">
    <property type="entry name" value="C2 domain (Calcium/lipid-binding domain, CaLB)"/>
    <property type="match status" value="1"/>
</dbReference>
<dbReference type="PROSITE" id="PS50004">
    <property type="entry name" value="C2"/>
    <property type="match status" value="1"/>
</dbReference>
<feature type="region of interest" description="Disordered" evidence="1">
    <location>
        <begin position="261"/>
        <end position="427"/>
    </location>
</feature>
<evidence type="ECO:0000259" key="2">
    <source>
        <dbReference type="PROSITE" id="PS50004"/>
    </source>
</evidence>
<dbReference type="PANTHER" id="PTHR47052:SF3">
    <property type="entry name" value="INGRESSION PROTEIN 1"/>
    <property type="match status" value="1"/>
</dbReference>
<gene>
    <name evidence="3" type="ORF">EJ05DRAFT_490143</name>
</gene>
<protein>
    <recommendedName>
        <fullName evidence="2">C2 domain-containing protein</fullName>
    </recommendedName>
</protein>
<dbReference type="Proteomes" id="UP000799437">
    <property type="component" value="Unassembled WGS sequence"/>
</dbReference>
<dbReference type="GeneID" id="54486906"/>
<proteinExistence type="predicted"/>
<organism evidence="3 4">
    <name type="scientific">Pseudovirgaria hyperparasitica</name>
    <dbReference type="NCBI Taxonomy" id="470096"/>
    <lineage>
        <taxon>Eukaryota</taxon>
        <taxon>Fungi</taxon>
        <taxon>Dikarya</taxon>
        <taxon>Ascomycota</taxon>
        <taxon>Pezizomycotina</taxon>
        <taxon>Dothideomycetes</taxon>
        <taxon>Dothideomycetes incertae sedis</taxon>
        <taxon>Acrospermales</taxon>
        <taxon>Acrospermaceae</taxon>
        <taxon>Pseudovirgaria</taxon>
    </lineage>
</organism>
<dbReference type="InterPro" id="IPR000008">
    <property type="entry name" value="C2_dom"/>
</dbReference>
<feature type="compositionally biased region" description="Basic and acidic residues" evidence="1">
    <location>
        <begin position="482"/>
        <end position="495"/>
    </location>
</feature>
<evidence type="ECO:0000313" key="3">
    <source>
        <dbReference type="EMBL" id="KAF2753447.1"/>
    </source>
</evidence>
<feature type="compositionally biased region" description="Polar residues" evidence="1">
    <location>
        <begin position="468"/>
        <end position="480"/>
    </location>
</feature>
<feature type="compositionally biased region" description="Polar residues" evidence="1">
    <location>
        <begin position="271"/>
        <end position="292"/>
    </location>
</feature>
<dbReference type="InterPro" id="IPR037791">
    <property type="entry name" value="C2_fungal_Inn1"/>
</dbReference>
<feature type="compositionally biased region" description="Polar residues" evidence="1">
    <location>
        <begin position="782"/>
        <end position="791"/>
    </location>
</feature>
<accession>A0A6A6VW22</accession>
<feature type="compositionally biased region" description="Basic and acidic residues" evidence="1">
    <location>
        <begin position="697"/>
        <end position="706"/>
    </location>
</feature>
<feature type="compositionally biased region" description="Basic and acidic residues" evidence="1">
    <location>
        <begin position="335"/>
        <end position="351"/>
    </location>
</feature>
<dbReference type="EMBL" id="ML996584">
    <property type="protein sequence ID" value="KAF2753447.1"/>
    <property type="molecule type" value="Genomic_DNA"/>
</dbReference>
<reference evidence="3" key="1">
    <citation type="journal article" date="2020" name="Stud. Mycol.">
        <title>101 Dothideomycetes genomes: a test case for predicting lifestyles and emergence of pathogens.</title>
        <authorList>
            <person name="Haridas S."/>
            <person name="Albert R."/>
            <person name="Binder M."/>
            <person name="Bloem J."/>
            <person name="Labutti K."/>
            <person name="Salamov A."/>
            <person name="Andreopoulos B."/>
            <person name="Baker S."/>
            <person name="Barry K."/>
            <person name="Bills G."/>
            <person name="Bluhm B."/>
            <person name="Cannon C."/>
            <person name="Castanera R."/>
            <person name="Culley D."/>
            <person name="Daum C."/>
            <person name="Ezra D."/>
            <person name="Gonzalez J."/>
            <person name="Henrissat B."/>
            <person name="Kuo A."/>
            <person name="Liang C."/>
            <person name="Lipzen A."/>
            <person name="Lutzoni F."/>
            <person name="Magnuson J."/>
            <person name="Mondo S."/>
            <person name="Nolan M."/>
            <person name="Ohm R."/>
            <person name="Pangilinan J."/>
            <person name="Park H.-J."/>
            <person name="Ramirez L."/>
            <person name="Alfaro M."/>
            <person name="Sun H."/>
            <person name="Tritt A."/>
            <person name="Yoshinaga Y."/>
            <person name="Zwiers L.-H."/>
            <person name="Turgeon B."/>
            <person name="Goodwin S."/>
            <person name="Spatafora J."/>
            <person name="Crous P."/>
            <person name="Grigoriev I."/>
        </authorList>
    </citation>
    <scope>NUCLEOTIDE SEQUENCE</scope>
    <source>
        <strain evidence="3">CBS 121739</strain>
    </source>
</reference>
<sequence length="863" mass="95095">MATRLAKPSPMGGAHTSGIYADMTVDGPEIGTLVAVFDRAKNLPNRRSMGKQDPYCAARLGKEAKKTNTDRRGGQTPRWDQELRFTVHDSIDYQTLKVSIFNDDKKTELIGETFVSLGDVIIPGGGKSDIWHGLNCKGRYAGEIRIELTYYDTRPKPEKVVQPRREAMRNAAAERQGAPMNGPRDAAPVKRRPLPANPVTGTPSPSGSIERPVPSPQNGPRGLPSAPRPQSHYALPDTVPAPKRHTFYEQTENNRQLPELAASPRAHHAVHSSQPDLHMPSETQQSYRPSQRSHGRDMYVAQPVDATHALPAHSTRPQSYMDLPHANSAPTVPTVHERRSLNHAHSEDYTHRQGSTPADEYHSPHNRHQSPLYQHEPEPEIPNWSKGYEEITQQNPFYNSEDARQHMQPTVEDELDVPPPPPVHRSSAPAIYQAEQQQYAPDYHAEMAPAPLRLSTSRDDMQRDPYGTMSSHNSDYNGNSPYERRYTQPRERPVSRDTSQPSPLRNELPSSLVPAGNRARQDKRMSIRGLTPSVSPQIQPYQSMTHDTPLHQQQHVSPQDYQTPPNMAYQTPPSYSFAHEEPSGQRSHYSASPTNTQYLPTEVPPMIKPRAVSPGIPSDPRTGRNNSRNMVPRKSVSPQPPTDRERRLSAVPFGPDDFDAFNPNTPGSSRSIAGGASSSAEDGSKESNGPIIGFDGRVIDPSDHLPVESYAPEPEAKGVQNSTPTRDRERLTGARGIGRRSDIAPSSAMSSSLVLHDSSAPTTPNSNGRNRLHKPRPGEYSASGTPNSAPNSGLRDAGHHTQYSPSPYAVGVRRDAGNRQPQPPPIPAKIPLGHGDDLARLSEEMSRIDIGAGNGLRDRFVVA</sequence>
<dbReference type="Pfam" id="PF00168">
    <property type="entry name" value="C2"/>
    <property type="match status" value="1"/>
</dbReference>
<feature type="compositionally biased region" description="Basic and acidic residues" evidence="1">
    <location>
        <begin position="157"/>
        <end position="168"/>
    </location>
</feature>
<evidence type="ECO:0000313" key="4">
    <source>
        <dbReference type="Proteomes" id="UP000799437"/>
    </source>
</evidence>
<keyword evidence="4" id="KW-1185">Reference proteome</keyword>
<feature type="compositionally biased region" description="Low complexity" evidence="1">
    <location>
        <begin position="743"/>
        <end position="761"/>
    </location>
</feature>
<dbReference type="RefSeq" id="XP_033595898.1">
    <property type="nucleotide sequence ID" value="XM_033745852.1"/>
</dbReference>
<feature type="region of interest" description="Disordered" evidence="1">
    <location>
        <begin position="452"/>
        <end position="834"/>
    </location>
</feature>
<dbReference type="Gene3D" id="2.60.40.150">
    <property type="entry name" value="C2 domain"/>
    <property type="match status" value="1"/>
</dbReference>
<dbReference type="CDD" id="cd08681">
    <property type="entry name" value="C2_fungal_Inn1p-like"/>
    <property type="match status" value="1"/>
</dbReference>
<dbReference type="AlphaFoldDB" id="A0A6A6VW22"/>
<feature type="domain" description="C2" evidence="2">
    <location>
        <begin position="10"/>
        <end position="132"/>
    </location>
</feature>
<name>A0A6A6VW22_9PEZI</name>